<sequence length="259" mass="30254">MLQIIEEDFSPFRSVRMHDVLRELATSIGREQNFCSTHDREEEISTDKARYLSMQNSIVNIQSSSTCHHRSLMLFQTEIPSLSLCSSISSRYKLLRVLYLRASSIESVPYELVELFNLRYLYLSNTNVEALPKSIGRLQNLQTLDIYNKDPAQRSRKVKKIEARVYTVMHRSSGWNIQFELLADFIFHWYNDDAGVWRGYLHGLVPFKTSIMVLRRSHLKKDPLSSLEALSNLRVLRLVMAYVGRELCFRHGCFLKLKI</sequence>
<evidence type="ECO:0000313" key="4">
    <source>
        <dbReference type="Proteomes" id="UP000283530"/>
    </source>
</evidence>
<dbReference type="PANTHER" id="PTHR23155">
    <property type="entry name" value="DISEASE RESISTANCE PROTEIN RP"/>
    <property type="match status" value="1"/>
</dbReference>
<dbReference type="SUPFAM" id="SSF52058">
    <property type="entry name" value="L domain-like"/>
    <property type="match status" value="1"/>
</dbReference>
<feature type="domain" description="Disease resistance R13L4/SHOC-2-like LRR" evidence="2">
    <location>
        <begin position="68"/>
        <end position="149"/>
    </location>
</feature>
<proteinExistence type="predicted"/>
<protein>
    <submittedName>
        <fullName evidence="3">Disease resistance protein RPM1-like protein</fullName>
    </submittedName>
</protein>
<keyword evidence="1" id="KW-0677">Repeat</keyword>
<dbReference type="InterPro" id="IPR044974">
    <property type="entry name" value="Disease_R_plants"/>
</dbReference>
<organism evidence="3 4">
    <name type="scientific">Cinnamomum micranthum f. kanehirae</name>
    <dbReference type="NCBI Taxonomy" id="337451"/>
    <lineage>
        <taxon>Eukaryota</taxon>
        <taxon>Viridiplantae</taxon>
        <taxon>Streptophyta</taxon>
        <taxon>Embryophyta</taxon>
        <taxon>Tracheophyta</taxon>
        <taxon>Spermatophyta</taxon>
        <taxon>Magnoliopsida</taxon>
        <taxon>Magnoliidae</taxon>
        <taxon>Laurales</taxon>
        <taxon>Lauraceae</taxon>
        <taxon>Cinnamomum</taxon>
    </lineage>
</organism>
<dbReference type="InterPro" id="IPR032675">
    <property type="entry name" value="LRR_dom_sf"/>
</dbReference>
<keyword evidence="4" id="KW-1185">Reference proteome</keyword>
<evidence type="ECO:0000259" key="2">
    <source>
        <dbReference type="Pfam" id="PF23598"/>
    </source>
</evidence>
<dbReference type="AlphaFoldDB" id="A0A3S3NRT6"/>
<dbReference type="Pfam" id="PF23598">
    <property type="entry name" value="LRR_14"/>
    <property type="match status" value="1"/>
</dbReference>
<dbReference type="EMBL" id="QPKB01000001">
    <property type="protein sequence ID" value="RWR73935.1"/>
    <property type="molecule type" value="Genomic_DNA"/>
</dbReference>
<dbReference type="InterPro" id="IPR055414">
    <property type="entry name" value="LRR_R13L4/SHOC2-like"/>
</dbReference>
<gene>
    <name evidence="3" type="ORF">CKAN_00224400</name>
</gene>
<dbReference type="OrthoDB" id="1053178at2759"/>
<dbReference type="Gene3D" id="3.80.10.10">
    <property type="entry name" value="Ribonuclease Inhibitor"/>
    <property type="match status" value="1"/>
</dbReference>
<accession>A0A3S3NRT6</accession>
<dbReference type="GO" id="GO:0098542">
    <property type="term" value="P:defense response to other organism"/>
    <property type="evidence" value="ECO:0007669"/>
    <property type="project" value="TreeGrafter"/>
</dbReference>
<dbReference type="Proteomes" id="UP000283530">
    <property type="component" value="Unassembled WGS sequence"/>
</dbReference>
<dbReference type="PANTHER" id="PTHR23155:SF1232">
    <property type="entry name" value="OS09G0270700 PROTEIN"/>
    <property type="match status" value="1"/>
</dbReference>
<evidence type="ECO:0000313" key="3">
    <source>
        <dbReference type="EMBL" id="RWR73935.1"/>
    </source>
</evidence>
<reference evidence="3 4" key="1">
    <citation type="journal article" date="2019" name="Nat. Plants">
        <title>Stout camphor tree genome fills gaps in understanding of flowering plant genome evolution.</title>
        <authorList>
            <person name="Chaw S.M."/>
            <person name="Liu Y.C."/>
            <person name="Wu Y.W."/>
            <person name="Wang H.Y."/>
            <person name="Lin C.I."/>
            <person name="Wu C.S."/>
            <person name="Ke H.M."/>
            <person name="Chang L.Y."/>
            <person name="Hsu C.Y."/>
            <person name="Yang H.T."/>
            <person name="Sudianto E."/>
            <person name="Hsu M.H."/>
            <person name="Wu K.P."/>
            <person name="Wang L.N."/>
            <person name="Leebens-Mack J.H."/>
            <person name="Tsai I.J."/>
        </authorList>
    </citation>
    <scope>NUCLEOTIDE SEQUENCE [LARGE SCALE GENOMIC DNA]</scope>
    <source>
        <strain evidence="4">cv. Chaw 1501</strain>
        <tissue evidence="3">Young leaves</tissue>
    </source>
</reference>
<comment type="caution">
    <text evidence="3">The sequence shown here is derived from an EMBL/GenBank/DDBJ whole genome shotgun (WGS) entry which is preliminary data.</text>
</comment>
<evidence type="ECO:0000256" key="1">
    <source>
        <dbReference type="ARBA" id="ARBA00022737"/>
    </source>
</evidence>
<name>A0A3S3NRT6_9MAGN</name>